<dbReference type="PANTHER" id="PTHR11040">
    <property type="entry name" value="ZINC/IRON TRANSPORTER"/>
    <property type="match status" value="1"/>
</dbReference>
<feature type="region of interest" description="Disordered" evidence="5">
    <location>
        <begin position="221"/>
        <end position="244"/>
    </location>
</feature>
<keyword evidence="8" id="KW-1185">Reference proteome</keyword>
<evidence type="ECO:0000256" key="3">
    <source>
        <dbReference type="ARBA" id="ARBA00022989"/>
    </source>
</evidence>
<dbReference type="Pfam" id="PF02535">
    <property type="entry name" value="Zip"/>
    <property type="match status" value="2"/>
</dbReference>
<feature type="transmembrane region" description="Helical" evidence="6">
    <location>
        <begin position="324"/>
        <end position="345"/>
    </location>
</feature>
<name>F0ZLL2_DICPU</name>
<dbReference type="GO" id="GO:0005886">
    <property type="term" value="C:plasma membrane"/>
    <property type="evidence" value="ECO:0000318"/>
    <property type="project" value="GO_Central"/>
</dbReference>
<gene>
    <name evidence="7" type="ORF">DICPUDRAFT_152527</name>
</gene>
<sequence>MISVLQLKIISTTVLFVMSLLGGIAPYWMKNLKNSARYLSWSNAFGGGVFFGAGMLHLFATADEEMQPYIKKFEYPLAALCLCGGFLFTLFLELFINAMFMNSTIFNELHGHGHSSHHAHEKEKHGVNIQDEQHHHSYINNNISIDNHSNNNNNNNNSNSILVNNIDQNHRVIAIEPDERQKLLGSNDINQNYDGVNGDFIDKGGNTVLPAQIQPAQIINNGRQPKSHNKSLSYRFPQEPSPQQEEDEIIIDYEEEEVFSFIPDSKTRGNGSTENVNRKNSLKKSHHHHYEDNNSVSIVPETINNKPVISKEDKITASKKARNLLLPFLLVIALSIHSLFEGLAMGIQSSEGHVIDILIAIFAHKILASFALGVSTITSADEKPSFLKLFLLILIFSLTSPLGSVIGMVVSSEVAESLAPSILQGIASGTFLYVAVVEVIPKELGHDSEDVLIKSILLFLGFAFMGVVAIWV</sequence>
<feature type="transmembrane region" description="Helical" evidence="6">
    <location>
        <begin position="357"/>
        <end position="377"/>
    </location>
</feature>
<evidence type="ECO:0000256" key="2">
    <source>
        <dbReference type="ARBA" id="ARBA00022692"/>
    </source>
</evidence>
<protein>
    <recommendedName>
        <fullName evidence="9">Zinc/iron permease</fullName>
    </recommendedName>
</protein>
<keyword evidence="2 6" id="KW-0812">Transmembrane</keyword>
<feature type="transmembrane region" description="Helical" evidence="6">
    <location>
        <begin position="389"/>
        <end position="410"/>
    </location>
</feature>
<feature type="transmembrane region" description="Helical" evidence="6">
    <location>
        <begin position="422"/>
        <end position="440"/>
    </location>
</feature>
<dbReference type="KEGG" id="dpp:DICPUDRAFT_152527"/>
<comment type="subcellular location">
    <subcellularLocation>
        <location evidence="1">Membrane</location>
        <topology evidence="1">Multi-pass membrane protein</topology>
    </subcellularLocation>
</comment>
<dbReference type="InParanoid" id="F0ZLL2"/>
<feature type="region of interest" description="Disordered" evidence="5">
    <location>
        <begin position="263"/>
        <end position="291"/>
    </location>
</feature>
<evidence type="ECO:0000256" key="4">
    <source>
        <dbReference type="ARBA" id="ARBA00023136"/>
    </source>
</evidence>
<dbReference type="AlphaFoldDB" id="F0ZLL2"/>
<feature type="transmembrane region" description="Helical" evidence="6">
    <location>
        <begin position="75"/>
        <end position="96"/>
    </location>
</feature>
<feature type="compositionally biased region" description="Polar residues" evidence="5">
    <location>
        <begin position="268"/>
        <end position="279"/>
    </location>
</feature>
<keyword evidence="4 6" id="KW-0472">Membrane</keyword>
<feature type="transmembrane region" description="Helical" evidence="6">
    <location>
        <begin position="452"/>
        <end position="471"/>
    </location>
</feature>
<dbReference type="STRING" id="5786.F0ZLL2"/>
<keyword evidence="3 6" id="KW-1133">Transmembrane helix</keyword>
<evidence type="ECO:0000256" key="5">
    <source>
        <dbReference type="SAM" id="MobiDB-lite"/>
    </source>
</evidence>
<evidence type="ECO:0000256" key="6">
    <source>
        <dbReference type="SAM" id="Phobius"/>
    </source>
</evidence>
<dbReference type="InterPro" id="IPR003689">
    <property type="entry name" value="ZIP"/>
</dbReference>
<dbReference type="OrthoDB" id="448280at2759"/>
<accession>F0ZLL2</accession>
<dbReference type="VEuPathDB" id="AmoebaDB:DICPUDRAFT_152527"/>
<feature type="transmembrane region" description="Helical" evidence="6">
    <location>
        <begin position="6"/>
        <end position="29"/>
    </location>
</feature>
<dbReference type="Proteomes" id="UP000001064">
    <property type="component" value="Unassembled WGS sequence"/>
</dbReference>
<evidence type="ECO:0000313" key="7">
    <source>
        <dbReference type="EMBL" id="EGC35174.1"/>
    </source>
</evidence>
<reference evidence="8" key="1">
    <citation type="journal article" date="2011" name="Genome Biol.">
        <title>Comparative genomics of the social amoebae Dictyostelium discoideum and Dictyostelium purpureum.</title>
        <authorList>
            <consortium name="US DOE Joint Genome Institute (JGI-PGF)"/>
            <person name="Sucgang R."/>
            <person name="Kuo A."/>
            <person name="Tian X."/>
            <person name="Salerno W."/>
            <person name="Parikh A."/>
            <person name="Feasley C.L."/>
            <person name="Dalin E."/>
            <person name="Tu H."/>
            <person name="Huang E."/>
            <person name="Barry K."/>
            <person name="Lindquist E."/>
            <person name="Shapiro H."/>
            <person name="Bruce D."/>
            <person name="Schmutz J."/>
            <person name="Salamov A."/>
            <person name="Fey P."/>
            <person name="Gaudet P."/>
            <person name="Anjard C."/>
            <person name="Babu M.M."/>
            <person name="Basu S."/>
            <person name="Bushmanova Y."/>
            <person name="van der Wel H."/>
            <person name="Katoh-Kurasawa M."/>
            <person name="Dinh C."/>
            <person name="Coutinho P.M."/>
            <person name="Saito T."/>
            <person name="Elias M."/>
            <person name="Schaap P."/>
            <person name="Kay R.R."/>
            <person name="Henrissat B."/>
            <person name="Eichinger L."/>
            <person name="Rivero F."/>
            <person name="Putnam N.H."/>
            <person name="West C.M."/>
            <person name="Loomis W.F."/>
            <person name="Chisholm R.L."/>
            <person name="Shaulsky G."/>
            <person name="Strassmann J.E."/>
            <person name="Queller D.C."/>
            <person name="Kuspa A."/>
            <person name="Grigoriev I.V."/>
        </authorList>
    </citation>
    <scope>NUCLEOTIDE SEQUENCE [LARGE SCALE GENOMIC DNA]</scope>
    <source>
        <strain evidence="8">QSDP1</strain>
    </source>
</reference>
<dbReference type="OMA" id="CAHHEAT"/>
<feature type="transmembrane region" description="Helical" evidence="6">
    <location>
        <begin position="41"/>
        <end position="60"/>
    </location>
</feature>
<dbReference type="RefSeq" id="XP_003288312.1">
    <property type="nucleotide sequence ID" value="XM_003288264.1"/>
</dbReference>
<dbReference type="EMBL" id="GL871069">
    <property type="protein sequence ID" value="EGC35174.1"/>
    <property type="molecule type" value="Genomic_DNA"/>
</dbReference>
<dbReference type="FunCoup" id="F0ZLL2">
    <property type="interactions" value="14"/>
</dbReference>
<evidence type="ECO:0000313" key="8">
    <source>
        <dbReference type="Proteomes" id="UP000001064"/>
    </source>
</evidence>
<dbReference type="GeneID" id="10501730"/>
<evidence type="ECO:0008006" key="9">
    <source>
        <dbReference type="Google" id="ProtNLM"/>
    </source>
</evidence>
<evidence type="ECO:0000256" key="1">
    <source>
        <dbReference type="ARBA" id="ARBA00004141"/>
    </source>
</evidence>
<dbReference type="PANTHER" id="PTHR11040:SF140">
    <property type="entry name" value="ZRT (ZRT), IRT- (IRT-) LIKE PROTEIN TRANSPORTER"/>
    <property type="match status" value="1"/>
</dbReference>
<dbReference type="GO" id="GO:0005385">
    <property type="term" value="F:zinc ion transmembrane transporter activity"/>
    <property type="evidence" value="ECO:0000318"/>
    <property type="project" value="GO_Central"/>
</dbReference>
<dbReference type="eggNOG" id="KOG1558">
    <property type="taxonomic scope" value="Eukaryota"/>
</dbReference>
<dbReference type="GO" id="GO:0071577">
    <property type="term" value="P:zinc ion transmembrane transport"/>
    <property type="evidence" value="ECO:0000318"/>
    <property type="project" value="GO_Central"/>
</dbReference>
<organism evidence="7 8">
    <name type="scientific">Dictyostelium purpureum</name>
    <name type="common">Slime mold</name>
    <dbReference type="NCBI Taxonomy" id="5786"/>
    <lineage>
        <taxon>Eukaryota</taxon>
        <taxon>Amoebozoa</taxon>
        <taxon>Evosea</taxon>
        <taxon>Eumycetozoa</taxon>
        <taxon>Dictyostelia</taxon>
        <taxon>Dictyosteliales</taxon>
        <taxon>Dictyosteliaceae</taxon>
        <taxon>Dictyostelium</taxon>
    </lineage>
</organism>
<proteinExistence type="predicted"/>